<evidence type="ECO:0000259" key="5">
    <source>
        <dbReference type="Pfam" id="PF09430"/>
    </source>
</evidence>
<feature type="domain" description="ER membrane protein complex subunit 7 beta-sandwich" evidence="5">
    <location>
        <begin position="41"/>
        <end position="147"/>
    </location>
</feature>
<dbReference type="Pfam" id="PF09724">
    <property type="entry name" value="Dcc1"/>
    <property type="match status" value="1"/>
</dbReference>
<feature type="signal peptide" evidence="4">
    <location>
        <begin position="1"/>
        <end position="21"/>
    </location>
</feature>
<proteinExistence type="inferred from homology"/>
<feature type="chain" id="PRO_5015194055" evidence="4">
    <location>
        <begin position="22"/>
        <end position="668"/>
    </location>
</feature>
<protein>
    <submittedName>
        <fullName evidence="6">Sister chromatid cohesion DCC1</fullName>
    </submittedName>
</protein>
<dbReference type="EMBL" id="LHPF02000035">
    <property type="protein sequence ID" value="PSC68596.1"/>
    <property type="molecule type" value="Genomic_DNA"/>
</dbReference>
<name>A0A2P6V3C9_9CHLO</name>
<reference evidence="6 7" key="1">
    <citation type="journal article" date="2018" name="Plant J.">
        <title>Genome sequences of Chlorella sorokiniana UTEX 1602 and Micractinium conductrix SAG 241.80: implications to maltose excretion by a green alga.</title>
        <authorList>
            <person name="Arriola M.B."/>
            <person name="Velmurugan N."/>
            <person name="Zhang Y."/>
            <person name="Plunkett M.H."/>
            <person name="Hondzo H."/>
            <person name="Barney B.M."/>
        </authorList>
    </citation>
    <scope>NUCLEOTIDE SEQUENCE [LARGE SCALE GENOMIC DNA]</scope>
    <source>
        <strain evidence="6 7">SAG 241.80</strain>
    </source>
</reference>
<organism evidence="6 7">
    <name type="scientific">Micractinium conductrix</name>
    <dbReference type="NCBI Taxonomy" id="554055"/>
    <lineage>
        <taxon>Eukaryota</taxon>
        <taxon>Viridiplantae</taxon>
        <taxon>Chlorophyta</taxon>
        <taxon>core chlorophytes</taxon>
        <taxon>Trebouxiophyceae</taxon>
        <taxon>Chlorellales</taxon>
        <taxon>Chlorellaceae</taxon>
        <taxon>Chlorella clade</taxon>
        <taxon>Micractinium</taxon>
    </lineage>
</organism>
<evidence type="ECO:0000256" key="1">
    <source>
        <dbReference type="ARBA" id="ARBA00007017"/>
    </source>
</evidence>
<sequence>MRLVALILAALALAGRGAAEAAPSLPVSGRVIVPDAFSLAAAEVVLALEGGGQRLAFPLADGSFSFAEVPLGVHTLTVELRELMFPGVRLDVGAARKGKVTAALFELPGAPEISHPLLLQPMARMEYFEQRQGFNVMGFIKTPYGIMAGFMLFSMFIMPKLKVDPEEYKEMMEEKDKAVAAVTGRGGNRQRSEMSASQLQLSTGQPRTLVWAEGIRKDVKLLEVDEDLLQELLADGLCLKGAPGEEAVLCSTSKTFAVKCVETTNMVLLVEDAAAAGGAAGHTPLRARDGNAVPQPTPVGQLTGLATQIEKNAAAAAVAPVLASALVSAHMELVVAAPRLHQMDALLAARQYGAEGQEGGGGDKGDAMQTDDGGGDGAGSFAGGYTEAELLEQVQCSTAELRAALLDRRALNLDGRWCTVDQAYQGLLLELALLTAVEHGWPLSALPGEALAAALQPHGYDPRVSLHCLASFGTRLGGGGGGDAIDDGPPSSQQQGGAASARADAAPMDADGAAAAGGAAAAAGGGGGGVYCLDEAAVCLHFARSLLAAQPDWILEEFETAWQLAVPEGMLPTLEMLHGEALLHGGGVGPSGVVAPLRIKHFPLAALPADAASRFAALFAERQRWEWEDLSPYVQSLRGPGQTAEALLLKYARISQQRPTDPVTYSAR</sequence>
<dbReference type="InterPro" id="IPR019008">
    <property type="entry name" value="Beta_sandwich_EMC7"/>
</dbReference>
<accession>A0A2P6V3C9</accession>
<dbReference type="OrthoDB" id="509283at2759"/>
<dbReference type="GO" id="GO:0000785">
    <property type="term" value="C:chromatin"/>
    <property type="evidence" value="ECO:0007669"/>
    <property type="project" value="TreeGrafter"/>
</dbReference>
<keyword evidence="7" id="KW-1185">Reference proteome</keyword>
<dbReference type="Pfam" id="PF09430">
    <property type="entry name" value="EMC7_beta-sandw"/>
    <property type="match status" value="1"/>
</dbReference>
<dbReference type="PANTHER" id="PTHR13395:SF6">
    <property type="entry name" value="SISTER CHROMATID COHESION PROTEIN DCC1"/>
    <property type="match status" value="1"/>
</dbReference>
<evidence type="ECO:0000256" key="2">
    <source>
        <dbReference type="ARBA" id="ARBA00022705"/>
    </source>
</evidence>
<gene>
    <name evidence="6" type="ORF">C2E20_7817</name>
</gene>
<feature type="compositionally biased region" description="Low complexity" evidence="3">
    <location>
        <begin position="487"/>
        <end position="505"/>
    </location>
</feature>
<dbReference type="GO" id="GO:0006260">
    <property type="term" value="P:DNA replication"/>
    <property type="evidence" value="ECO:0007669"/>
    <property type="project" value="UniProtKB-KW"/>
</dbReference>
<evidence type="ECO:0000313" key="7">
    <source>
        <dbReference type="Proteomes" id="UP000239649"/>
    </source>
</evidence>
<dbReference type="GO" id="GO:0031390">
    <property type="term" value="C:Ctf18 RFC-like complex"/>
    <property type="evidence" value="ECO:0007669"/>
    <property type="project" value="InterPro"/>
</dbReference>
<dbReference type="AlphaFoldDB" id="A0A2P6V3C9"/>
<evidence type="ECO:0000256" key="4">
    <source>
        <dbReference type="SAM" id="SignalP"/>
    </source>
</evidence>
<evidence type="ECO:0000256" key="3">
    <source>
        <dbReference type="SAM" id="MobiDB-lite"/>
    </source>
</evidence>
<dbReference type="GO" id="GO:0000775">
    <property type="term" value="C:chromosome, centromeric region"/>
    <property type="evidence" value="ECO:0007669"/>
    <property type="project" value="TreeGrafter"/>
</dbReference>
<dbReference type="InterPro" id="IPR019128">
    <property type="entry name" value="Dcc1"/>
</dbReference>
<dbReference type="STRING" id="554055.A0A2P6V3C9"/>
<feature type="region of interest" description="Disordered" evidence="3">
    <location>
        <begin position="355"/>
        <end position="379"/>
    </location>
</feature>
<dbReference type="PANTHER" id="PTHR13395">
    <property type="entry name" value="SISTER CHROMATID COHESION PROTEIN DCC1-RELATED"/>
    <property type="match status" value="1"/>
</dbReference>
<comment type="caution">
    <text evidence="6">The sequence shown here is derived from an EMBL/GenBank/DDBJ whole genome shotgun (WGS) entry which is preliminary data.</text>
</comment>
<comment type="similarity">
    <text evidence="1">Belongs to the DCC1 family.</text>
</comment>
<dbReference type="GO" id="GO:0034088">
    <property type="term" value="P:maintenance of mitotic sister chromatid cohesion"/>
    <property type="evidence" value="ECO:0007669"/>
    <property type="project" value="TreeGrafter"/>
</dbReference>
<keyword evidence="4" id="KW-0732">Signal</keyword>
<dbReference type="Proteomes" id="UP000239649">
    <property type="component" value="Unassembled WGS sequence"/>
</dbReference>
<keyword evidence="2" id="KW-0235">DNA replication</keyword>
<feature type="region of interest" description="Disordered" evidence="3">
    <location>
        <begin position="480"/>
        <end position="505"/>
    </location>
</feature>
<evidence type="ECO:0000313" key="6">
    <source>
        <dbReference type="EMBL" id="PSC68596.1"/>
    </source>
</evidence>